<dbReference type="PANTHER" id="PTHR30346:SF28">
    <property type="entry name" value="HTH-TYPE TRANSCRIPTIONAL REGULATOR CYNR"/>
    <property type="match status" value="1"/>
</dbReference>
<dbReference type="Pfam" id="PF03466">
    <property type="entry name" value="LysR_substrate"/>
    <property type="match status" value="1"/>
</dbReference>
<dbReference type="InterPro" id="IPR000847">
    <property type="entry name" value="LysR_HTH_N"/>
</dbReference>
<evidence type="ECO:0000313" key="7">
    <source>
        <dbReference type="EMBL" id="KRU10813.1"/>
    </source>
</evidence>
<dbReference type="KEGG" id="cpat:CLPA_c31250"/>
<dbReference type="PANTHER" id="PTHR30346">
    <property type="entry name" value="TRANSCRIPTIONAL DUAL REGULATOR HCAR-RELATED"/>
    <property type="match status" value="1"/>
</dbReference>
<proteinExistence type="inferred from homology"/>
<dbReference type="GO" id="GO:0032993">
    <property type="term" value="C:protein-DNA complex"/>
    <property type="evidence" value="ECO:0007669"/>
    <property type="project" value="TreeGrafter"/>
</dbReference>
<dbReference type="SUPFAM" id="SSF46785">
    <property type="entry name" value="Winged helix' DNA-binding domain"/>
    <property type="match status" value="1"/>
</dbReference>
<reference evidence="6 9" key="1">
    <citation type="journal article" date="2015" name="Genome Announc.">
        <title>Complete Genome Sequence of the Nitrogen-Fixing and Solvent-Producing Clostridium pasteurianum DSM 525.</title>
        <authorList>
            <person name="Poehlein A."/>
            <person name="Grosse-Honebrink A."/>
            <person name="Zhang Y."/>
            <person name="Minton N.P."/>
            <person name="Daniel R."/>
        </authorList>
    </citation>
    <scope>NUCLEOTIDE SEQUENCE [LARGE SCALE GENOMIC DNA]</scope>
    <source>
        <strain evidence="6">DSM 525</strain>
        <strain evidence="9">DSM 525 / ATCC 6013</strain>
    </source>
</reference>
<dbReference type="KEGG" id="cpae:CPAST_c31250"/>
<dbReference type="GO" id="GO:0003700">
    <property type="term" value="F:DNA-binding transcription factor activity"/>
    <property type="evidence" value="ECO:0007669"/>
    <property type="project" value="InterPro"/>
</dbReference>
<evidence type="ECO:0000256" key="1">
    <source>
        <dbReference type="ARBA" id="ARBA00009437"/>
    </source>
</evidence>
<dbReference type="GO" id="GO:0003677">
    <property type="term" value="F:DNA binding"/>
    <property type="evidence" value="ECO:0007669"/>
    <property type="project" value="UniProtKB-KW"/>
</dbReference>
<dbReference type="Pfam" id="PF00126">
    <property type="entry name" value="HTH_1"/>
    <property type="match status" value="1"/>
</dbReference>
<accession>A0A0H3J5D7</accession>
<evidence type="ECO:0000256" key="3">
    <source>
        <dbReference type="ARBA" id="ARBA00023125"/>
    </source>
</evidence>
<dbReference type="Gene3D" id="3.40.190.290">
    <property type="match status" value="1"/>
</dbReference>
<keyword evidence="3" id="KW-0238">DNA-binding</keyword>
<reference evidence="7" key="2">
    <citation type="submission" date="2015-10" db="EMBL/GenBank/DDBJ databases">
        <title>Improved Draft Genome Sequence of Clostridium pasteurianum Strain ATCC 6013 (DSM 525) Using a Hybrid Next-Generation Sequencing Approach.</title>
        <authorList>
            <person name="Pyne M.E."/>
            <person name="Utturkar S.M."/>
            <person name="Brown S.D."/>
            <person name="Moo-Young M."/>
            <person name="Chung D.A."/>
            <person name="Chou P.C."/>
        </authorList>
    </citation>
    <scope>NUCLEOTIDE SEQUENCE</scope>
    <source>
        <strain evidence="7">ATCC 6013</strain>
    </source>
</reference>
<evidence type="ECO:0000259" key="5">
    <source>
        <dbReference type="PROSITE" id="PS50931"/>
    </source>
</evidence>
<dbReference type="GeneID" id="93075233"/>
<organism evidence="6 9">
    <name type="scientific">Clostridium pasteurianum DSM 525 = ATCC 6013</name>
    <dbReference type="NCBI Taxonomy" id="1262449"/>
    <lineage>
        <taxon>Bacteria</taxon>
        <taxon>Bacillati</taxon>
        <taxon>Bacillota</taxon>
        <taxon>Clostridia</taxon>
        <taxon>Eubacteriales</taxon>
        <taxon>Clostridiaceae</taxon>
        <taxon>Clostridium</taxon>
    </lineage>
</organism>
<reference evidence="7 8" key="3">
    <citation type="journal article" name="Genome Announc.">
        <title>Improved Draft Genome Sequence of Clostridium pasteurianum Strain ATCC 6013 (DSM 525) Using a Hybrid Next-Generation Sequencing Approach.</title>
        <authorList>
            <person name="Pyne M.E."/>
            <person name="Utturkar S."/>
            <person name="Brown S.D."/>
            <person name="Moo-Young M."/>
            <person name="Chung D.A."/>
            <person name="Chou C.P."/>
        </authorList>
    </citation>
    <scope>NUCLEOTIDE SEQUENCE [LARGE SCALE GENOMIC DNA]</scope>
    <source>
        <strain evidence="7 8">ATCC 6013</strain>
    </source>
</reference>
<dbReference type="PRINTS" id="PR00039">
    <property type="entry name" value="HTHLYSR"/>
</dbReference>
<evidence type="ECO:0000256" key="4">
    <source>
        <dbReference type="ARBA" id="ARBA00023163"/>
    </source>
</evidence>
<dbReference type="Gene3D" id="1.10.10.10">
    <property type="entry name" value="Winged helix-like DNA-binding domain superfamily/Winged helix DNA-binding domain"/>
    <property type="match status" value="1"/>
</dbReference>
<protein>
    <submittedName>
        <fullName evidence="6">Transcriptional regulator, LysR family</fullName>
    </submittedName>
</protein>
<dbReference type="RefSeq" id="WP_003445576.1">
    <property type="nucleotide sequence ID" value="NZ_ANZB01000007.1"/>
</dbReference>
<dbReference type="PATRIC" id="fig|1262449.3.peg.2395"/>
<comment type="similarity">
    <text evidence="1">Belongs to the LysR transcriptional regulatory family.</text>
</comment>
<evidence type="ECO:0000313" key="9">
    <source>
        <dbReference type="Proteomes" id="UP000030905"/>
    </source>
</evidence>
<dbReference type="EMBL" id="JPGY02000001">
    <property type="protein sequence ID" value="KRU10813.1"/>
    <property type="molecule type" value="Genomic_DNA"/>
</dbReference>
<name>A0A0H3J5D7_CLOPA</name>
<dbReference type="eggNOG" id="COG0583">
    <property type="taxonomic scope" value="Bacteria"/>
</dbReference>
<keyword evidence="4" id="KW-0804">Transcription</keyword>
<dbReference type="InterPro" id="IPR005119">
    <property type="entry name" value="LysR_subst-bd"/>
</dbReference>
<dbReference type="Proteomes" id="UP000028042">
    <property type="component" value="Unassembled WGS sequence"/>
</dbReference>
<gene>
    <name evidence="6" type="ORF">CLPA_c31250</name>
    <name evidence="7" type="ORF">CP6013_00060</name>
</gene>
<evidence type="ECO:0000256" key="2">
    <source>
        <dbReference type="ARBA" id="ARBA00023015"/>
    </source>
</evidence>
<dbReference type="AlphaFoldDB" id="A0A0H3J5D7"/>
<dbReference type="PROSITE" id="PS50931">
    <property type="entry name" value="HTH_LYSR"/>
    <property type="match status" value="1"/>
</dbReference>
<feature type="domain" description="HTH lysR-type" evidence="5">
    <location>
        <begin position="1"/>
        <end position="58"/>
    </location>
</feature>
<dbReference type="SUPFAM" id="SSF53850">
    <property type="entry name" value="Periplasmic binding protein-like II"/>
    <property type="match status" value="1"/>
</dbReference>
<dbReference type="FunFam" id="1.10.10.10:FF:000001">
    <property type="entry name" value="LysR family transcriptional regulator"/>
    <property type="match status" value="1"/>
</dbReference>
<dbReference type="EMBL" id="CP009268">
    <property type="protein sequence ID" value="AJA53179.1"/>
    <property type="molecule type" value="Genomic_DNA"/>
</dbReference>
<sequence length="290" mass="32842">MDIRQLKYFLTIAEEGSITKAAEKLHIAQPPLSQQLKLLEDELDIKLIERNTRKIQITDAGRILQHRSKQILELTQNTKKEIKNLKHGFKGVLSLGTVPSSSTTILLKKLNEFHNKYPHINFKIRESNTGEILKSLSIGTIEVGVILTPFNSEKFESLLLSSEPMIIAFKPDTYFINNNKNSISLNDLINKPLIIDHKFKDMLISTCHQAGFEPTILCENEDARSVLLWAHTEIGIGILPKSAADLIPGLGLKYIEIDELSLKTRPAVVWVKNRYLSDVAKNFIEMFKAD</sequence>
<dbReference type="InterPro" id="IPR036388">
    <property type="entry name" value="WH-like_DNA-bd_sf"/>
</dbReference>
<evidence type="ECO:0000313" key="6">
    <source>
        <dbReference type="EMBL" id="AJA53179.1"/>
    </source>
</evidence>
<keyword evidence="2" id="KW-0805">Transcription regulation</keyword>
<evidence type="ECO:0000313" key="8">
    <source>
        <dbReference type="Proteomes" id="UP000028042"/>
    </source>
</evidence>
<dbReference type="Proteomes" id="UP000030905">
    <property type="component" value="Chromosome"/>
</dbReference>
<dbReference type="InterPro" id="IPR036390">
    <property type="entry name" value="WH_DNA-bd_sf"/>
</dbReference>
<dbReference type="CDD" id="cd05466">
    <property type="entry name" value="PBP2_LTTR_substrate"/>
    <property type="match status" value="1"/>
</dbReference>
<keyword evidence="9" id="KW-1185">Reference proteome</keyword>